<feature type="compositionally biased region" description="Basic residues" evidence="10">
    <location>
        <begin position="260"/>
        <end position="271"/>
    </location>
</feature>
<dbReference type="PROSITE" id="PS50893">
    <property type="entry name" value="ABC_TRANSPORTER_2"/>
    <property type="match status" value="1"/>
</dbReference>
<dbReference type="PROSITE" id="PS00211">
    <property type="entry name" value="ABC_TRANSPORTER_1"/>
    <property type="match status" value="1"/>
</dbReference>
<evidence type="ECO:0000256" key="8">
    <source>
        <dbReference type="ARBA" id="ARBA00023065"/>
    </source>
</evidence>
<dbReference type="PANTHER" id="PTHR42734:SF9">
    <property type="entry name" value="ZINC IMPORT ATP-BINDING PROTEIN ZNUC"/>
    <property type="match status" value="1"/>
</dbReference>
<dbReference type="Proteomes" id="UP000644441">
    <property type="component" value="Unassembled WGS sequence"/>
</dbReference>
<evidence type="ECO:0000256" key="2">
    <source>
        <dbReference type="ARBA" id="ARBA00022475"/>
    </source>
</evidence>
<accession>A0ABS0AEL8</accession>
<keyword evidence="5" id="KW-0067">ATP-binding</keyword>
<comment type="caution">
    <text evidence="12">The sequence shown here is derived from an EMBL/GenBank/DDBJ whole genome shotgun (WGS) entry which is preliminary data.</text>
</comment>
<evidence type="ECO:0000313" key="13">
    <source>
        <dbReference type="Proteomes" id="UP000644441"/>
    </source>
</evidence>
<feature type="compositionally biased region" description="Basic and acidic residues" evidence="10">
    <location>
        <begin position="244"/>
        <end position="259"/>
    </location>
</feature>
<evidence type="ECO:0000256" key="5">
    <source>
        <dbReference type="ARBA" id="ARBA00022840"/>
    </source>
</evidence>
<dbReference type="SUPFAM" id="SSF52540">
    <property type="entry name" value="P-loop containing nucleoside triphosphate hydrolases"/>
    <property type="match status" value="1"/>
</dbReference>
<evidence type="ECO:0000256" key="7">
    <source>
        <dbReference type="ARBA" id="ARBA00022967"/>
    </source>
</evidence>
<dbReference type="NCBIfam" id="NF007090">
    <property type="entry name" value="PRK09544.1"/>
    <property type="match status" value="1"/>
</dbReference>
<dbReference type="InterPro" id="IPR003593">
    <property type="entry name" value="AAA+_ATPase"/>
</dbReference>
<dbReference type="PANTHER" id="PTHR42734">
    <property type="entry name" value="METAL TRANSPORT SYSTEM ATP-BINDING PROTEIN TM_0124-RELATED"/>
    <property type="match status" value="1"/>
</dbReference>
<feature type="domain" description="ABC transporter" evidence="11">
    <location>
        <begin position="19"/>
        <end position="234"/>
    </location>
</feature>
<evidence type="ECO:0000256" key="6">
    <source>
        <dbReference type="ARBA" id="ARBA00022906"/>
    </source>
</evidence>
<keyword evidence="7" id="KW-1278">Translocase</keyword>
<evidence type="ECO:0000259" key="11">
    <source>
        <dbReference type="PROSITE" id="PS50893"/>
    </source>
</evidence>
<gene>
    <name evidence="12" type="ORF">ISO4_00946</name>
</gene>
<proteinExistence type="predicted"/>
<dbReference type="EMBL" id="ARXR01000005">
    <property type="protein sequence ID" value="MBF5052344.1"/>
    <property type="molecule type" value="Genomic_DNA"/>
</dbReference>
<dbReference type="InterPro" id="IPR027417">
    <property type="entry name" value="P-loop_NTPase"/>
</dbReference>
<dbReference type="SMART" id="SM00382">
    <property type="entry name" value="AAA"/>
    <property type="match status" value="1"/>
</dbReference>
<keyword evidence="3" id="KW-0547">Nucleotide-binding</keyword>
<evidence type="ECO:0000256" key="3">
    <source>
        <dbReference type="ARBA" id="ARBA00022741"/>
    </source>
</evidence>
<organism evidence="12 13">
    <name type="scientific">Alloalcanivorax venustensis ISO4</name>
    <dbReference type="NCBI Taxonomy" id="1177184"/>
    <lineage>
        <taxon>Bacteria</taxon>
        <taxon>Pseudomonadati</taxon>
        <taxon>Pseudomonadota</taxon>
        <taxon>Gammaproteobacteria</taxon>
        <taxon>Oceanospirillales</taxon>
        <taxon>Alcanivoracaceae</taxon>
        <taxon>Alloalcanivorax</taxon>
    </lineage>
</organism>
<sequence length="271" mass="29392">MFNGGCYMSQQRADTGTLVAVHGAGLAYGAHSVLDDVSLTLEPGRITTLIGPNGAGKSTLARLVLGLARPDRGRVERRPGLRVGYMPQHLQVDESLPLTVDRFLWLAAPGRTRARRDALQRTGVAHLRRRAVRGLSGGEMQRVLLARALLRKPDLLVLDEPAQGVDVAGQDALYGLLGQVRDETGCGILLISHDLHLVMARTDQVVCLHHHVCCSGTPEAVSRDPAYHRLFGPSGGMPNLAVYTHDHDHDHDLSGDPHHDHHGHTGGHHHD</sequence>
<keyword evidence="8" id="KW-0406">Ion transport</keyword>
<dbReference type="InterPro" id="IPR050153">
    <property type="entry name" value="Metal_Ion_Import_ABC"/>
</dbReference>
<dbReference type="Gene3D" id="3.40.50.300">
    <property type="entry name" value="P-loop containing nucleotide triphosphate hydrolases"/>
    <property type="match status" value="1"/>
</dbReference>
<name>A0ABS0AEL8_9GAMM</name>
<reference evidence="12 13" key="1">
    <citation type="submission" date="2012-09" db="EMBL/GenBank/DDBJ databases">
        <title>Genome Sequence of alkane-degrading Bacterium Alcanivorax venustensis ISO4.</title>
        <authorList>
            <person name="Lai Q."/>
            <person name="Shao Z."/>
        </authorList>
    </citation>
    <scope>NUCLEOTIDE SEQUENCE [LARGE SCALE GENOMIC DNA]</scope>
    <source>
        <strain evidence="12 13">ISO4</strain>
    </source>
</reference>
<keyword evidence="1" id="KW-0813">Transport</keyword>
<evidence type="ECO:0000313" key="12">
    <source>
        <dbReference type="EMBL" id="MBF5052344.1"/>
    </source>
</evidence>
<evidence type="ECO:0000256" key="4">
    <source>
        <dbReference type="ARBA" id="ARBA00022833"/>
    </source>
</evidence>
<keyword evidence="2" id="KW-1003">Cell membrane</keyword>
<evidence type="ECO:0000256" key="9">
    <source>
        <dbReference type="ARBA" id="ARBA00023136"/>
    </source>
</evidence>
<keyword evidence="13" id="KW-1185">Reference proteome</keyword>
<keyword evidence="9" id="KW-0472">Membrane</keyword>
<dbReference type="Pfam" id="PF00005">
    <property type="entry name" value="ABC_tran"/>
    <property type="match status" value="1"/>
</dbReference>
<dbReference type="InterPro" id="IPR017871">
    <property type="entry name" value="ABC_transporter-like_CS"/>
</dbReference>
<evidence type="ECO:0000256" key="1">
    <source>
        <dbReference type="ARBA" id="ARBA00022448"/>
    </source>
</evidence>
<keyword evidence="6" id="KW-0864">Zinc transport</keyword>
<dbReference type="InterPro" id="IPR003439">
    <property type="entry name" value="ABC_transporter-like_ATP-bd"/>
</dbReference>
<keyword evidence="4" id="KW-0862">Zinc</keyword>
<feature type="region of interest" description="Disordered" evidence="10">
    <location>
        <begin position="241"/>
        <end position="271"/>
    </location>
</feature>
<protein>
    <submittedName>
        <fullName evidence="12">Zinc transport protein ATPase</fullName>
    </submittedName>
</protein>
<evidence type="ECO:0000256" key="10">
    <source>
        <dbReference type="SAM" id="MobiDB-lite"/>
    </source>
</evidence>